<reference evidence="9" key="1">
    <citation type="submission" date="2014-12" db="EMBL/GenBank/DDBJ databases">
        <title>Insight into the proteome of Arion vulgaris.</title>
        <authorList>
            <person name="Aradska J."/>
            <person name="Bulat T."/>
            <person name="Smidak R."/>
            <person name="Sarate P."/>
            <person name="Gangsoo J."/>
            <person name="Sialana F."/>
            <person name="Bilban M."/>
            <person name="Lubec G."/>
        </authorList>
    </citation>
    <scope>NUCLEOTIDE SEQUENCE</scope>
    <source>
        <tissue evidence="9">Skin</tissue>
    </source>
</reference>
<keyword evidence="4" id="KW-0969">Cilium</keyword>
<dbReference type="AlphaFoldDB" id="A0A0B7BTB7"/>
<keyword evidence="2" id="KW-0963">Cytoplasm</keyword>
<dbReference type="GO" id="GO:0030317">
    <property type="term" value="P:flagellated sperm motility"/>
    <property type="evidence" value="ECO:0007669"/>
    <property type="project" value="InterPro"/>
</dbReference>
<evidence type="ECO:0000256" key="5">
    <source>
        <dbReference type="ARBA" id="ARBA00023212"/>
    </source>
</evidence>
<keyword evidence="5" id="KW-0206">Cytoskeleton</keyword>
<evidence type="ECO:0000256" key="6">
    <source>
        <dbReference type="ARBA" id="ARBA00023273"/>
    </source>
</evidence>
<evidence type="ECO:0000256" key="2">
    <source>
        <dbReference type="ARBA" id="ARBA00022490"/>
    </source>
</evidence>
<name>A0A0B7BTB7_9EUPU</name>
<comment type="subunit">
    <text evidence="8">Microtubule inner protein component of sperm flagellar doublet microtubules.</text>
</comment>
<evidence type="ECO:0000256" key="7">
    <source>
        <dbReference type="ARBA" id="ARBA00035003"/>
    </source>
</evidence>
<proteinExistence type="predicted"/>
<evidence type="ECO:0000313" key="9">
    <source>
        <dbReference type="EMBL" id="CEK95626.1"/>
    </source>
</evidence>
<organism evidence="9">
    <name type="scientific">Arion vulgaris</name>
    <dbReference type="NCBI Taxonomy" id="1028688"/>
    <lineage>
        <taxon>Eukaryota</taxon>
        <taxon>Metazoa</taxon>
        <taxon>Spiralia</taxon>
        <taxon>Lophotrochozoa</taxon>
        <taxon>Mollusca</taxon>
        <taxon>Gastropoda</taxon>
        <taxon>Heterobranchia</taxon>
        <taxon>Euthyneura</taxon>
        <taxon>Panpulmonata</taxon>
        <taxon>Eupulmonata</taxon>
        <taxon>Stylommatophora</taxon>
        <taxon>Helicina</taxon>
        <taxon>Arionoidea</taxon>
        <taxon>Arionidae</taxon>
        <taxon>Arion</taxon>
    </lineage>
</organism>
<sequence>MKKSFTTSANCTNFRIPGWRIEQKYSPGVLIGNWSEDMNKFSDSKYKHNSTYRLDFQNTGGIHPDVMIRRKTKLGDEGKHADMLLRHHGDAYDNMLISLYDESYNGRWRENCLPPLRKFDNQTLKWLPERSDYPLKGDATNWGLKEQRQAKLLKRQQEMYFPEFESTYMGSYQDKPINVRQFPRFATSRHLSTTLLPSNNINSNLHLRGKPNLRMPEVLPEELRQVSL</sequence>
<protein>
    <submittedName>
        <fullName evidence="9">Uncharacterized protein</fullName>
    </submittedName>
</protein>
<dbReference type="InterPro" id="IPR037662">
    <property type="entry name" value="CFAP68/107"/>
</dbReference>
<dbReference type="PANTHER" id="PTHR31180">
    <property type="entry name" value="CILIA- AND FLAGELLA-ASSOCIATED PROTEIN 107-RELATED"/>
    <property type="match status" value="1"/>
</dbReference>
<accession>A0A0B7BTB7</accession>
<gene>
    <name evidence="9" type="primary">ORF208140</name>
</gene>
<evidence type="ECO:0000256" key="3">
    <source>
        <dbReference type="ARBA" id="ARBA00022846"/>
    </source>
</evidence>
<comment type="function">
    <text evidence="7">Microtubule inner protein (MIP) part of the dynein-decorated doublet microtubules (DMTs) in cilia axoneme, which is required for motile cilia beating.</text>
</comment>
<dbReference type="PANTHER" id="PTHR31180:SF2">
    <property type="entry name" value="CILIA- AND FLAGELLA-ASSOCIATED PROTEIN 107"/>
    <property type="match status" value="1"/>
</dbReference>
<dbReference type="InterPro" id="IPR054709">
    <property type="entry name" value="CFAP107"/>
</dbReference>
<dbReference type="GO" id="GO:0005879">
    <property type="term" value="C:axonemal microtubule"/>
    <property type="evidence" value="ECO:0007669"/>
    <property type="project" value="TreeGrafter"/>
</dbReference>
<evidence type="ECO:0000256" key="1">
    <source>
        <dbReference type="ARBA" id="ARBA00004611"/>
    </source>
</evidence>
<keyword evidence="6" id="KW-0966">Cell projection</keyword>
<comment type="subcellular location">
    <subcellularLocation>
        <location evidence="1">Cytoplasm</location>
        <location evidence="1">Cytoskeleton</location>
        <location evidence="1">Flagellum axoneme</location>
    </subcellularLocation>
</comment>
<keyword evidence="3" id="KW-0282">Flagellum</keyword>
<evidence type="ECO:0000256" key="8">
    <source>
        <dbReference type="ARBA" id="ARBA00046435"/>
    </source>
</evidence>
<dbReference type="EMBL" id="HACG01048761">
    <property type="protein sequence ID" value="CEK95626.1"/>
    <property type="molecule type" value="Transcribed_RNA"/>
</dbReference>
<dbReference type="Pfam" id="PF22595">
    <property type="entry name" value="CFAP107"/>
    <property type="match status" value="1"/>
</dbReference>
<evidence type="ECO:0000256" key="4">
    <source>
        <dbReference type="ARBA" id="ARBA00023069"/>
    </source>
</evidence>